<dbReference type="Proteomes" id="UP001176059">
    <property type="component" value="Unassembled WGS sequence"/>
</dbReference>
<name>A0AA38J826_9AGAR</name>
<keyword evidence="3" id="KW-1185">Reference proteome</keyword>
<gene>
    <name evidence="2" type="ORF">DFJ43DRAFT_1043308</name>
</gene>
<evidence type="ECO:0000313" key="3">
    <source>
        <dbReference type="Proteomes" id="UP001176059"/>
    </source>
</evidence>
<sequence length="217" mass="24998">MKLTSDHLVWNNCLQPELIEWCGTREGQFSLSNDLKFHEIIKMLWDKHLGSLPHVHDTYKIGSTVYQCRDHPAILSFAQQQVRNYRSKMGQTGLDVVEAKMRTFTTVEERKDYAERMILRDAFIFETPGATASFVFFSLSAKINEFISVRRARGPSVVTMIMPVGHSFLSYSFLATQRTHPSKEQLYMELLAQELDPNEECPDDGELEGSGDEYEDY</sequence>
<organism evidence="2 3">
    <name type="scientific">Lentinula guzmanii</name>
    <dbReference type="NCBI Taxonomy" id="2804957"/>
    <lineage>
        <taxon>Eukaryota</taxon>
        <taxon>Fungi</taxon>
        <taxon>Dikarya</taxon>
        <taxon>Basidiomycota</taxon>
        <taxon>Agaricomycotina</taxon>
        <taxon>Agaricomycetes</taxon>
        <taxon>Agaricomycetidae</taxon>
        <taxon>Agaricales</taxon>
        <taxon>Marasmiineae</taxon>
        <taxon>Omphalotaceae</taxon>
        <taxon>Lentinula</taxon>
    </lineage>
</organism>
<dbReference type="EMBL" id="JANVFO010000078">
    <property type="protein sequence ID" value="KAJ3716276.1"/>
    <property type="molecule type" value="Genomic_DNA"/>
</dbReference>
<comment type="caution">
    <text evidence="2">The sequence shown here is derived from an EMBL/GenBank/DDBJ whole genome shotgun (WGS) entry which is preliminary data.</text>
</comment>
<accession>A0AA38J826</accession>
<evidence type="ECO:0000313" key="2">
    <source>
        <dbReference type="EMBL" id="KAJ3716276.1"/>
    </source>
</evidence>
<feature type="region of interest" description="Disordered" evidence="1">
    <location>
        <begin position="197"/>
        <end position="217"/>
    </location>
</feature>
<reference evidence="2" key="2">
    <citation type="journal article" date="2023" name="Proc. Natl. Acad. Sci. U.S.A.">
        <title>A global phylogenomic analysis of the shiitake genus Lentinula.</title>
        <authorList>
            <person name="Sierra-Patev S."/>
            <person name="Min B."/>
            <person name="Naranjo-Ortiz M."/>
            <person name="Looney B."/>
            <person name="Konkel Z."/>
            <person name="Slot J.C."/>
            <person name="Sakamoto Y."/>
            <person name="Steenwyk J.L."/>
            <person name="Rokas A."/>
            <person name="Carro J."/>
            <person name="Camarero S."/>
            <person name="Ferreira P."/>
            <person name="Molpeceres G."/>
            <person name="Ruiz-Duenas F.J."/>
            <person name="Serrano A."/>
            <person name="Henrissat B."/>
            <person name="Drula E."/>
            <person name="Hughes K.W."/>
            <person name="Mata J.L."/>
            <person name="Ishikawa N.K."/>
            <person name="Vargas-Isla R."/>
            <person name="Ushijima S."/>
            <person name="Smith C.A."/>
            <person name="Donoghue J."/>
            <person name="Ahrendt S."/>
            <person name="Andreopoulos W."/>
            <person name="He G."/>
            <person name="LaButti K."/>
            <person name="Lipzen A."/>
            <person name="Ng V."/>
            <person name="Riley R."/>
            <person name="Sandor L."/>
            <person name="Barry K."/>
            <person name="Martinez A.T."/>
            <person name="Xiao Y."/>
            <person name="Gibbons J.G."/>
            <person name="Terashima K."/>
            <person name="Grigoriev I.V."/>
            <person name="Hibbett D."/>
        </authorList>
    </citation>
    <scope>NUCLEOTIDE SEQUENCE</scope>
    <source>
        <strain evidence="2">ET3784</strain>
    </source>
</reference>
<proteinExistence type="predicted"/>
<protein>
    <submittedName>
        <fullName evidence="2">Uncharacterized protein</fullName>
    </submittedName>
</protein>
<evidence type="ECO:0000256" key="1">
    <source>
        <dbReference type="SAM" id="MobiDB-lite"/>
    </source>
</evidence>
<reference evidence="2" key="1">
    <citation type="submission" date="2022-08" db="EMBL/GenBank/DDBJ databases">
        <authorList>
            <consortium name="DOE Joint Genome Institute"/>
            <person name="Min B."/>
            <person name="Sierra-Patev S."/>
            <person name="Naranjo-Ortiz M."/>
            <person name="Looney B."/>
            <person name="Konkel Z."/>
            <person name="Slot J.C."/>
            <person name="Sakamoto Y."/>
            <person name="Steenwyk J.L."/>
            <person name="Rokas A."/>
            <person name="Carro J."/>
            <person name="Camarero S."/>
            <person name="Ferreira P."/>
            <person name="Molpeceres G."/>
            <person name="Ruiz-duenas F.J."/>
            <person name="Serrano A."/>
            <person name="Henrissat B."/>
            <person name="Drula E."/>
            <person name="Hughes K.W."/>
            <person name="Mata J.L."/>
            <person name="Ishikawa N.K."/>
            <person name="Vargas-Isla R."/>
            <person name="Ushijima S."/>
            <person name="Smith C.A."/>
            <person name="Ahrendt S."/>
            <person name="Andreopoulos W."/>
            <person name="He G."/>
            <person name="LaButti K."/>
            <person name="Lipzen A."/>
            <person name="Ng V."/>
            <person name="Riley R."/>
            <person name="Sandor L."/>
            <person name="Barry K."/>
            <person name="Martinez A.T."/>
            <person name="Xiao Y."/>
            <person name="Gibbons J.G."/>
            <person name="Terashima K."/>
            <person name="Hibbett D.S."/>
            <person name="Grigoriev I.V."/>
        </authorList>
    </citation>
    <scope>NUCLEOTIDE SEQUENCE</scope>
    <source>
        <strain evidence="2">ET3784</strain>
    </source>
</reference>
<dbReference type="AlphaFoldDB" id="A0AA38J826"/>